<sequence>MKRVLFILLKVKRVEITLDRLPPSFDGFTIVLLTDVHVGPSVSRERVEKIMKLSNSLNPDLVAVSGDLVDGFVANVGRSTLPFVNLTSNFGVFYVTGNHEYYHGDVNHWLHFISTRLNMTVLRNSHHKLYSRSREDYICIAGVDDYFADWLGIENHTMDASKAINGCGTEKLIILLVHQPNGARRILETVIAPRIDLILSGHTHGGQLYVFSLFAYFTNAYLNGLYQTSHPSLPRTYIYVSPGVNYWGPPVKMNNLCEVTFITLHSAPSSNV</sequence>
<dbReference type="AlphaFoldDB" id="A0ABD6EJU4"/>
<dbReference type="InterPro" id="IPR004843">
    <property type="entry name" value="Calcineurin-like_PHP"/>
</dbReference>
<dbReference type="Pfam" id="PF00149">
    <property type="entry name" value="Metallophos"/>
    <property type="match status" value="1"/>
</dbReference>
<comment type="caution">
    <text evidence="2">The sequence shown here is derived from an EMBL/GenBank/DDBJ whole genome shotgun (WGS) entry which is preliminary data.</text>
</comment>
<accession>A0ABD6EJU4</accession>
<dbReference type="InterPro" id="IPR051158">
    <property type="entry name" value="Metallophosphoesterase_sf"/>
</dbReference>
<dbReference type="EMBL" id="JBGFUD010005161">
    <property type="protein sequence ID" value="MFH4980163.1"/>
    <property type="molecule type" value="Genomic_DNA"/>
</dbReference>
<organism evidence="2 3">
    <name type="scientific">Gnathostoma spinigerum</name>
    <dbReference type="NCBI Taxonomy" id="75299"/>
    <lineage>
        <taxon>Eukaryota</taxon>
        <taxon>Metazoa</taxon>
        <taxon>Ecdysozoa</taxon>
        <taxon>Nematoda</taxon>
        <taxon>Chromadorea</taxon>
        <taxon>Rhabditida</taxon>
        <taxon>Spirurina</taxon>
        <taxon>Gnathostomatomorpha</taxon>
        <taxon>Gnathostomatoidea</taxon>
        <taxon>Gnathostomatidae</taxon>
        <taxon>Gnathostoma</taxon>
    </lineage>
</organism>
<dbReference type="PANTHER" id="PTHR31302">
    <property type="entry name" value="TRANSMEMBRANE PROTEIN WITH METALLOPHOSPHOESTERASE DOMAIN-RELATED"/>
    <property type="match status" value="1"/>
</dbReference>
<proteinExistence type="predicted"/>
<evidence type="ECO:0000313" key="2">
    <source>
        <dbReference type="EMBL" id="MFH4980163.1"/>
    </source>
</evidence>
<reference evidence="2 3" key="1">
    <citation type="submission" date="2024-08" db="EMBL/GenBank/DDBJ databases">
        <title>Gnathostoma spinigerum genome.</title>
        <authorList>
            <person name="Gonzalez-Bertolin B."/>
            <person name="Monzon S."/>
            <person name="Zaballos A."/>
            <person name="Jimenez P."/>
            <person name="Dekumyoy P."/>
            <person name="Varona S."/>
            <person name="Cuesta I."/>
            <person name="Sumanam S."/>
            <person name="Adisakwattana P."/>
            <person name="Gasser R.B."/>
            <person name="Hernandez-Gonzalez A."/>
            <person name="Young N.D."/>
            <person name="Perteguer M.J."/>
        </authorList>
    </citation>
    <scope>NUCLEOTIDE SEQUENCE [LARGE SCALE GENOMIC DNA]</scope>
    <source>
        <strain evidence="2">AL3</strain>
        <tissue evidence="2">Liver</tissue>
    </source>
</reference>
<keyword evidence="3" id="KW-1185">Reference proteome</keyword>
<name>A0ABD6EJU4_9BILA</name>
<dbReference type="Proteomes" id="UP001608902">
    <property type="component" value="Unassembled WGS sequence"/>
</dbReference>
<gene>
    <name evidence="2" type="ORF">AB6A40_006872</name>
</gene>
<evidence type="ECO:0000259" key="1">
    <source>
        <dbReference type="Pfam" id="PF00149"/>
    </source>
</evidence>
<evidence type="ECO:0000313" key="3">
    <source>
        <dbReference type="Proteomes" id="UP001608902"/>
    </source>
</evidence>
<feature type="domain" description="Calcineurin-like phosphoesterase" evidence="1">
    <location>
        <begin position="29"/>
        <end position="205"/>
    </location>
</feature>
<dbReference type="InterPro" id="IPR029052">
    <property type="entry name" value="Metallo-depent_PP-like"/>
</dbReference>
<dbReference type="CDD" id="cd07385">
    <property type="entry name" value="MPP_YkuE_C"/>
    <property type="match status" value="1"/>
</dbReference>
<protein>
    <recommendedName>
        <fullName evidence="1">Calcineurin-like phosphoesterase domain-containing protein</fullName>
    </recommendedName>
</protein>
<dbReference type="PANTHER" id="PTHR31302:SF0">
    <property type="entry name" value="TRANSMEMBRANE PROTEIN WITH METALLOPHOSPHOESTERASE DOMAIN"/>
    <property type="match status" value="1"/>
</dbReference>
<dbReference type="Gene3D" id="3.60.21.10">
    <property type="match status" value="1"/>
</dbReference>
<dbReference type="SUPFAM" id="SSF56300">
    <property type="entry name" value="Metallo-dependent phosphatases"/>
    <property type="match status" value="1"/>
</dbReference>